<protein>
    <recommendedName>
        <fullName evidence="4">F-box domain-containing protein</fullName>
    </recommendedName>
</protein>
<name>A0A6A5ZI41_9PLEO</name>
<feature type="chain" id="PRO_5025616510" description="F-box domain-containing protein" evidence="1">
    <location>
        <begin position="19"/>
        <end position="141"/>
    </location>
</feature>
<evidence type="ECO:0000256" key="1">
    <source>
        <dbReference type="SAM" id="SignalP"/>
    </source>
</evidence>
<evidence type="ECO:0000313" key="3">
    <source>
        <dbReference type="Proteomes" id="UP000799770"/>
    </source>
</evidence>
<evidence type="ECO:0000313" key="2">
    <source>
        <dbReference type="EMBL" id="KAF2119250.1"/>
    </source>
</evidence>
<evidence type="ECO:0008006" key="4">
    <source>
        <dbReference type="Google" id="ProtNLM"/>
    </source>
</evidence>
<dbReference type="EMBL" id="ML977315">
    <property type="protein sequence ID" value="KAF2119250.1"/>
    <property type="molecule type" value="Genomic_DNA"/>
</dbReference>
<dbReference type="AlphaFoldDB" id="A0A6A5ZI41"/>
<sequence>MAMPALLVLPNEILVLLCRQLTIPALLALRLVHSHFASLVLANEATIAPYVASNTFPGAKRLLQVEADERRDFEWLKSLVLKYLAAVLVDRYRLCPKELFPQSPRRWIPTEEECGDFLRSHVESGLRVYKSLSALSICSER</sequence>
<dbReference type="OrthoDB" id="5279806at2759"/>
<organism evidence="2 3">
    <name type="scientific">Lophiotrema nucula</name>
    <dbReference type="NCBI Taxonomy" id="690887"/>
    <lineage>
        <taxon>Eukaryota</taxon>
        <taxon>Fungi</taxon>
        <taxon>Dikarya</taxon>
        <taxon>Ascomycota</taxon>
        <taxon>Pezizomycotina</taxon>
        <taxon>Dothideomycetes</taxon>
        <taxon>Pleosporomycetidae</taxon>
        <taxon>Pleosporales</taxon>
        <taxon>Lophiotremataceae</taxon>
        <taxon>Lophiotrema</taxon>
    </lineage>
</organism>
<proteinExistence type="predicted"/>
<dbReference type="Proteomes" id="UP000799770">
    <property type="component" value="Unassembled WGS sequence"/>
</dbReference>
<accession>A0A6A5ZI41</accession>
<reference evidence="2" key="1">
    <citation type="journal article" date="2020" name="Stud. Mycol.">
        <title>101 Dothideomycetes genomes: a test case for predicting lifestyles and emergence of pathogens.</title>
        <authorList>
            <person name="Haridas S."/>
            <person name="Albert R."/>
            <person name="Binder M."/>
            <person name="Bloem J."/>
            <person name="Labutti K."/>
            <person name="Salamov A."/>
            <person name="Andreopoulos B."/>
            <person name="Baker S."/>
            <person name="Barry K."/>
            <person name="Bills G."/>
            <person name="Bluhm B."/>
            <person name="Cannon C."/>
            <person name="Castanera R."/>
            <person name="Culley D."/>
            <person name="Daum C."/>
            <person name="Ezra D."/>
            <person name="Gonzalez J."/>
            <person name="Henrissat B."/>
            <person name="Kuo A."/>
            <person name="Liang C."/>
            <person name="Lipzen A."/>
            <person name="Lutzoni F."/>
            <person name="Magnuson J."/>
            <person name="Mondo S."/>
            <person name="Nolan M."/>
            <person name="Ohm R."/>
            <person name="Pangilinan J."/>
            <person name="Park H.-J."/>
            <person name="Ramirez L."/>
            <person name="Alfaro M."/>
            <person name="Sun H."/>
            <person name="Tritt A."/>
            <person name="Yoshinaga Y."/>
            <person name="Zwiers L.-H."/>
            <person name="Turgeon B."/>
            <person name="Goodwin S."/>
            <person name="Spatafora J."/>
            <person name="Crous P."/>
            <person name="Grigoriev I."/>
        </authorList>
    </citation>
    <scope>NUCLEOTIDE SEQUENCE</scope>
    <source>
        <strain evidence="2">CBS 627.86</strain>
    </source>
</reference>
<keyword evidence="3" id="KW-1185">Reference proteome</keyword>
<gene>
    <name evidence="2" type="ORF">BDV96DRAFT_341978</name>
</gene>
<keyword evidence="1" id="KW-0732">Signal</keyword>
<feature type="signal peptide" evidence="1">
    <location>
        <begin position="1"/>
        <end position="18"/>
    </location>
</feature>